<dbReference type="Proteomes" id="UP000887576">
    <property type="component" value="Unplaced"/>
</dbReference>
<dbReference type="WBParaSite" id="JU765_v2.g12263.t1">
    <property type="protein sequence ID" value="JU765_v2.g12263.t1"/>
    <property type="gene ID" value="JU765_v2.g12263"/>
</dbReference>
<accession>A0AC34Q347</accession>
<evidence type="ECO:0000313" key="2">
    <source>
        <dbReference type="WBParaSite" id="JU765_v2.g12263.t1"/>
    </source>
</evidence>
<sequence>MSSSTAAPILPKPQPLPFILIPVTFASSTQNQTLISNNFIKANNGAPIAIDHGSLKKNLQVNKQSLQHKLAKRPGPNTLIERGILRNASVDPLVQVRGQLLKRNKLADNLNSKLRKRPGPLELVTKKILQVDAELEQAIQEGRLPFTPVETTEGSSTKMISTQLAPNRFEDMQQQQQIVLNQSAFSSTGPKAKIRKKSQQIHRASTPYDSNSNIGSKLVKLKSGPVSKKFQDNVNLSENMNNCISSMETDHPLSLTTNRLENNYEITLKQQQIFLQWQEEHTKNPIMECAVTPAMSSSTSNCSTPLQSIDGIGIQSARSSFSLSSAQSSNQATRLSSVCSRSASPTIGGDMPVVMEMEKPKSKLADFKVQDLKNECKKRQLPVSGPKPQLLERLKPYEDAILASMIAENIDRPSSSNYDQYTTCNHRHMTTCQSMPNQPAQDVIHDYLQQCQPNSQQKSLLLQIPQNGNIVQVVNKQQDNPVLFKLVDSTGSVVGVATVPQNMPAKSTVPCTCAQCTNPQLIVNSGEQYIFSDAKVYEPTFSFSQMGSGGQFTLAKSTTVPECRSMVPNCAGCIAAVSQCNTFDPVNKPKLLGRNDQFTSFVPPSAKPTTNLVNASPALQVLQPKPIVEAEMPPVVLRRHSASSIQITQPEERSNSEMADSTDFETPDLSATDANQLEMDEGDVSVDETDIQNLLTAKTFAQHEENLQRQQKLIDDLQKELANSQELLRKEQKLIIAAKKSQLRTDITTGKHCTQAEILLNNLDVKNVNKMHIQHFLQHKSQQQTLQNSANNYQHLFQVEQNLQEELHIEQAVQDIVRLIKQDGRTALLIVQLLRRYQLERNHQLQVNKEQQPNNTPVNTAPNKETSKTAQIVVIDDTPVSSPVVEKTESVKETTTKPKNAKGNKRKNVRSIWSKTESDKSTKPATEKSPVDMEEIFRSVIDATRDTQSEPKTANIEESVANDASSDLVPQLNGFHLVTNEDFSQHADDSMQYTNPTEICTTAVFIHEENASRCDVDCYTKPANANSPERVRFSKQREEFVAQQYEFNKNEDFEDLMDVLRDDQQGVTNYSHNNSSFNGKEILGYTPGELANFLAAECENEVNGNNQIYEAPNGGQFVVMNNYANYYQPQNYEIDASNMENETVPIEPHQEQAIEDILNGEMLETSIEWFDNLFQSPMPDRQPPGFVNGRQKNHLQRPMDAFV</sequence>
<organism evidence="1 2">
    <name type="scientific">Panagrolaimus sp. JU765</name>
    <dbReference type="NCBI Taxonomy" id="591449"/>
    <lineage>
        <taxon>Eukaryota</taxon>
        <taxon>Metazoa</taxon>
        <taxon>Ecdysozoa</taxon>
        <taxon>Nematoda</taxon>
        <taxon>Chromadorea</taxon>
        <taxon>Rhabditida</taxon>
        <taxon>Tylenchina</taxon>
        <taxon>Panagrolaimomorpha</taxon>
        <taxon>Panagrolaimoidea</taxon>
        <taxon>Panagrolaimidae</taxon>
        <taxon>Panagrolaimus</taxon>
    </lineage>
</organism>
<reference evidence="2" key="1">
    <citation type="submission" date="2022-11" db="UniProtKB">
        <authorList>
            <consortium name="WormBaseParasite"/>
        </authorList>
    </citation>
    <scope>IDENTIFICATION</scope>
</reference>
<proteinExistence type="predicted"/>
<protein>
    <submittedName>
        <fullName evidence="2">SAP domain-containing protein</fullName>
    </submittedName>
</protein>
<evidence type="ECO:0000313" key="1">
    <source>
        <dbReference type="Proteomes" id="UP000887576"/>
    </source>
</evidence>
<name>A0AC34Q347_9BILA</name>